<comment type="caution">
    <text evidence="2">The sequence shown here is derived from an EMBL/GenBank/DDBJ whole genome shotgun (WGS) entry which is preliminary data.</text>
</comment>
<proteinExistence type="predicted"/>
<accession>A0AA40KMX1</accession>
<evidence type="ECO:0000313" key="3">
    <source>
        <dbReference type="Proteomes" id="UP001177670"/>
    </source>
</evidence>
<reference evidence="2" key="1">
    <citation type="submission" date="2021-10" db="EMBL/GenBank/DDBJ databases">
        <title>Melipona bicolor Genome sequencing and assembly.</title>
        <authorList>
            <person name="Araujo N.S."/>
            <person name="Arias M.C."/>
        </authorList>
    </citation>
    <scope>NUCLEOTIDE SEQUENCE</scope>
    <source>
        <strain evidence="2">USP_2M_L1-L4_2017</strain>
        <tissue evidence="2">Whole body</tissue>
    </source>
</reference>
<sequence length="139" mass="14864">MIPKDYWKSRGGGEVAGGSRQPVPRGENRSQTHSSVTNFRPFYLHRVALGGGPSSTDSLAERRRKRVQREAGSSRLHLARKHPVEGVLSRGEPLLAATSDFNGGDTSPEGGESLVAREESQVPGRGIEPADGGPLLPDN</sequence>
<dbReference type="Proteomes" id="UP001177670">
    <property type="component" value="Unassembled WGS sequence"/>
</dbReference>
<keyword evidence="3" id="KW-1185">Reference proteome</keyword>
<gene>
    <name evidence="2" type="ORF">K0M31_005035</name>
</gene>
<feature type="compositionally biased region" description="Polar residues" evidence="1">
    <location>
        <begin position="29"/>
        <end position="38"/>
    </location>
</feature>
<organism evidence="2 3">
    <name type="scientific">Melipona bicolor</name>
    <dbReference type="NCBI Taxonomy" id="60889"/>
    <lineage>
        <taxon>Eukaryota</taxon>
        <taxon>Metazoa</taxon>
        <taxon>Ecdysozoa</taxon>
        <taxon>Arthropoda</taxon>
        <taxon>Hexapoda</taxon>
        <taxon>Insecta</taxon>
        <taxon>Pterygota</taxon>
        <taxon>Neoptera</taxon>
        <taxon>Endopterygota</taxon>
        <taxon>Hymenoptera</taxon>
        <taxon>Apocrita</taxon>
        <taxon>Aculeata</taxon>
        <taxon>Apoidea</taxon>
        <taxon>Anthophila</taxon>
        <taxon>Apidae</taxon>
        <taxon>Melipona</taxon>
    </lineage>
</organism>
<dbReference type="AlphaFoldDB" id="A0AA40KMX1"/>
<evidence type="ECO:0000313" key="2">
    <source>
        <dbReference type="EMBL" id="KAK1126397.1"/>
    </source>
</evidence>
<name>A0AA40KMX1_9HYME</name>
<feature type="region of interest" description="Disordered" evidence="1">
    <location>
        <begin position="1"/>
        <end position="139"/>
    </location>
</feature>
<evidence type="ECO:0000256" key="1">
    <source>
        <dbReference type="SAM" id="MobiDB-lite"/>
    </source>
</evidence>
<dbReference type="EMBL" id="JAHYIQ010000014">
    <property type="protein sequence ID" value="KAK1126397.1"/>
    <property type="molecule type" value="Genomic_DNA"/>
</dbReference>
<protein>
    <submittedName>
        <fullName evidence="2">Uncharacterized protein</fullName>
    </submittedName>
</protein>